<dbReference type="GO" id="GO:0005179">
    <property type="term" value="F:hormone activity"/>
    <property type="evidence" value="ECO:0007669"/>
    <property type="project" value="TreeGrafter"/>
</dbReference>
<dbReference type="PANTHER" id="PTHR28593:SF3">
    <property type="entry name" value="METEORIN-LIKE PROTEIN"/>
    <property type="match status" value="1"/>
</dbReference>
<keyword evidence="5" id="KW-1015">Disulfide bond</keyword>
<evidence type="ECO:0000313" key="6">
    <source>
        <dbReference type="Proteomes" id="UP000192223"/>
    </source>
</evidence>
<comment type="similarity">
    <text evidence="2">Belongs to the meteorin family.</text>
</comment>
<keyword evidence="4" id="KW-0732">Signal</keyword>
<dbReference type="AlphaFoldDB" id="A0A1W4X3Q5"/>
<proteinExistence type="inferred from homology"/>
<dbReference type="STRING" id="224129.A0A1W4X3Q5"/>
<gene>
    <name evidence="7" type="primary">LOC108740756</name>
</gene>
<keyword evidence="3" id="KW-0964">Secreted</keyword>
<evidence type="ECO:0000256" key="3">
    <source>
        <dbReference type="ARBA" id="ARBA00022525"/>
    </source>
</evidence>
<evidence type="ECO:0000256" key="4">
    <source>
        <dbReference type="ARBA" id="ARBA00022729"/>
    </source>
</evidence>
<evidence type="ECO:0000256" key="5">
    <source>
        <dbReference type="ARBA" id="ARBA00023157"/>
    </source>
</evidence>
<dbReference type="Proteomes" id="UP000192223">
    <property type="component" value="Unplaced"/>
</dbReference>
<evidence type="ECO:0000256" key="1">
    <source>
        <dbReference type="ARBA" id="ARBA00004613"/>
    </source>
</evidence>
<dbReference type="GeneID" id="108740756"/>
<keyword evidence="6" id="KW-1185">Reference proteome</keyword>
<dbReference type="PANTHER" id="PTHR28593">
    <property type="entry name" value="METEORIN-LIKE PROTEIN"/>
    <property type="match status" value="1"/>
</dbReference>
<protein>
    <submittedName>
        <fullName evidence="7">Meteorin-like protein</fullName>
    </submittedName>
</protein>
<dbReference type="InterPro" id="IPR051998">
    <property type="entry name" value="Meteorin-like"/>
</dbReference>
<evidence type="ECO:0000313" key="7">
    <source>
        <dbReference type="RefSeq" id="XP_018330714.1"/>
    </source>
</evidence>
<accession>A0A1W4X3Q5</accession>
<reference evidence="7" key="1">
    <citation type="submission" date="2025-08" db="UniProtKB">
        <authorList>
            <consortium name="RefSeq"/>
        </authorList>
    </citation>
    <scope>IDENTIFICATION</scope>
    <source>
        <tissue evidence="7">Entire body</tissue>
    </source>
</reference>
<dbReference type="InParanoid" id="A0A1W4X3Q5"/>
<dbReference type="KEGG" id="apln:108740756"/>
<comment type="subcellular location">
    <subcellularLocation>
        <location evidence="1">Secreted</location>
    </subcellularLocation>
</comment>
<organism evidence="6 7">
    <name type="scientific">Agrilus planipennis</name>
    <name type="common">Emerald ash borer</name>
    <name type="synonym">Agrilus marcopoli</name>
    <dbReference type="NCBI Taxonomy" id="224129"/>
    <lineage>
        <taxon>Eukaryota</taxon>
        <taxon>Metazoa</taxon>
        <taxon>Ecdysozoa</taxon>
        <taxon>Arthropoda</taxon>
        <taxon>Hexapoda</taxon>
        <taxon>Insecta</taxon>
        <taxon>Pterygota</taxon>
        <taxon>Neoptera</taxon>
        <taxon>Endopterygota</taxon>
        <taxon>Coleoptera</taxon>
        <taxon>Polyphaga</taxon>
        <taxon>Elateriformia</taxon>
        <taxon>Buprestoidea</taxon>
        <taxon>Buprestidae</taxon>
        <taxon>Agrilinae</taxon>
        <taxon>Agrilus</taxon>
    </lineage>
</organism>
<name>A0A1W4X3Q5_AGRPL</name>
<dbReference type="RefSeq" id="XP_018330714.1">
    <property type="nucleotide sequence ID" value="XM_018475212.1"/>
</dbReference>
<dbReference type="OrthoDB" id="6092325at2759"/>
<evidence type="ECO:0000256" key="2">
    <source>
        <dbReference type="ARBA" id="ARBA00005669"/>
    </source>
</evidence>
<sequence>MHSYVYSSYNSRCRSCVVVCCIIFACLMRLTSGTIMGDECDWTGSGLTTPSEDRGVTPVYLRCTAGKVTWLYPRGALRVLLRMPTPDRDFRACIKLHPDGGKNLPVRLFLEGPRSLHQLYSHVEEKPKAVRCFQSKNGQAAIYIEAIDNDIVTKRVVELDYDLQPLPKGKRTYDSFEGKEKKRKKMCGNNNVFFFSA</sequence>
<dbReference type="GO" id="GO:0005615">
    <property type="term" value="C:extracellular space"/>
    <property type="evidence" value="ECO:0007669"/>
    <property type="project" value="TreeGrafter"/>
</dbReference>